<name>A0A843TJ08_COLES</name>
<feature type="non-terminal residue" evidence="2">
    <location>
        <position position="1"/>
    </location>
</feature>
<feature type="compositionally biased region" description="Pro residues" evidence="1">
    <location>
        <begin position="61"/>
        <end position="73"/>
    </location>
</feature>
<organism evidence="2 3">
    <name type="scientific">Colocasia esculenta</name>
    <name type="common">Wild taro</name>
    <name type="synonym">Arum esculentum</name>
    <dbReference type="NCBI Taxonomy" id="4460"/>
    <lineage>
        <taxon>Eukaryota</taxon>
        <taxon>Viridiplantae</taxon>
        <taxon>Streptophyta</taxon>
        <taxon>Embryophyta</taxon>
        <taxon>Tracheophyta</taxon>
        <taxon>Spermatophyta</taxon>
        <taxon>Magnoliopsida</taxon>
        <taxon>Liliopsida</taxon>
        <taxon>Araceae</taxon>
        <taxon>Aroideae</taxon>
        <taxon>Colocasieae</taxon>
        <taxon>Colocasia</taxon>
    </lineage>
</organism>
<evidence type="ECO:0000313" key="2">
    <source>
        <dbReference type="EMBL" id="MQL68579.1"/>
    </source>
</evidence>
<feature type="region of interest" description="Disordered" evidence="1">
    <location>
        <begin position="1"/>
        <end position="118"/>
    </location>
</feature>
<feature type="compositionally biased region" description="Basic and acidic residues" evidence="1">
    <location>
        <begin position="77"/>
        <end position="88"/>
    </location>
</feature>
<proteinExistence type="predicted"/>
<gene>
    <name evidence="2" type="ORF">Taro_000821</name>
</gene>
<keyword evidence="3" id="KW-1185">Reference proteome</keyword>
<protein>
    <submittedName>
        <fullName evidence="2">Uncharacterized protein</fullName>
    </submittedName>
</protein>
<dbReference type="AlphaFoldDB" id="A0A843TJ08"/>
<comment type="caution">
    <text evidence="2">The sequence shown here is derived from an EMBL/GenBank/DDBJ whole genome shotgun (WGS) entry which is preliminary data.</text>
</comment>
<dbReference type="EMBL" id="NMUH01000016">
    <property type="protein sequence ID" value="MQL68579.1"/>
    <property type="molecule type" value="Genomic_DNA"/>
</dbReference>
<evidence type="ECO:0000313" key="3">
    <source>
        <dbReference type="Proteomes" id="UP000652761"/>
    </source>
</evidence>
<sequence>DGPIRADQRPPPAEAKRLAARASPIKLGSPSPSFSLSPQSPSLQLPSAGRNHRLSGGPPALASPPLPGLPFQPAPEADWKPRSPKDSLWEGAAGEGTSVPAGKEKEAGGRSRVGVARS</sequence>
<evidence type="ECO:0000256" key="1">
    <source>
        <dbReference type="SAM" id="MobiDB-lite"/>
    </source>
</evidence>
<accession>A0A843TJ08</accession>
<dbReference type="Proteomes" id="UP000652761">
    <property type="component" value="Unassembled WGS sequence"/>
</dbReference>
<feature type="compositionally biased region" description="Low complexity" evidence="1">
    <location>
        <begin position="29"/>
        <end position="47"/>
    </location>
</feature>
<reference evidence="2" key="1">
    <citation type="submission" date="2017-07" db="EMBL/GenBank/DDBJ databases">
        <title>Taro Niue Genome Assembly and Annotation.</title>
        <authorList>
            <person name="Atibalentja N."/>
            <person name="Keating K."/>
            <person name="Fields C.J."/>
        </authorList>
    </citation>
    <scope>NUCLEOTIDE SEQUENCE</scope>
    <source>
        <strain evidence="2">Niue_2</strain>
        <tissue evidence="2">Leaf</tissue>
    </source>
</reference>